<proteinExistence type="predicted"/>
<organism evidence="2 3">
    <name type="scientific">Blastopirellula marina</name>
    <dbReference type="NCBI Taxonomy" id="124"/>
    <lineage>
        <taxon>Bacteria</taxon>
        <taxon>Pseudomonadati</taxon>
        <taxon>Planctomycetota</taxon>
        <taxon>Planctomycetia</taxon>
        <taxon>Pirellulales</taxon>
        <taxon>Pirellulaceae</taxon>
        <taxon>Blastopirellula</taxon>
    </lineage>
</organism>
<evidence type="ECO:0000313" key="3">
    <source>
        <dbReference type="Proteomes" id="UP000239388"/>
    </source>
</evidence>
<dbReference type="AlphaFoldDB" id="A0A2S8FSS0"/>
<dbReference type="EMBL" id="PUIB01000016">
    <property type="protein sequence ID" value="PQO35228.1"/>
    <property type="molecule type" value="Genomic_DNA"/>
</dbReference>
<comment type="caution">
    <text evidence="2">The sequence shown here is derived from an EMBL/GenBank/DDBJ whole genome shotgun (WGS) entry which is preliminary data.</text>
</comment>
<evidence type="ECO:0008006" key="4">
    <source>
        <dbReference type="Google" id="ProtNLM"/>
    </source>
</evidence>
<reference evidence="2 3" key="1">
    <citation type="submission" date="2018-02" db="EMBL/GenBank/DDBJ databases">
        <title>Comparative genomes isolates from brazilian mangrove.</title>
        <authorList>
            <person name="Araujo J.E."/>
            <person name="Taketani R.G."/>
            <person name="Silva M.C.P."/>
            <person name="Loureco M.V."/>
            <person name="Andreote F.D."/>
        </authorList>
    </citation>
    <scope>NUCLEOTIDE SEQUENCE [LARGE SCALE GENOMIC DNA]</scope>
    <source>
        <strain evidence="2 3">NAP PRIS-MGV</strain>
    </source>
</reference>
<name>A0A2S8FSS0_9BACT</name>
<protein>
    <recommendedName>
        <fullName evidence="4">Flagellar protein FliL</fullName>
    </recommendedName>
</protein>
<keyword evidence="1" id="KW-0472">Membrane</keyword>
<keyword evidence="1" id="KW-0812">Transmembrane</keyword>
<evidence type="ECO:0000256" key="1">
    <source>
        <dbReference type="SAM" id="Phobius"/>
    </source>
</evidence>
<keyword evidence="1" id="KW-1133">Transmembrane helix</keyword>
<feature type="transmembrane region" description="Helical" evidence="1">
    <location>
        <begin position="21"/>
        <end position="44"/>
    </location>
</feature>
<dbReference type="Proteomes" id="UP000239388">
    <property type="component" value="Unassembled WGS sequence"/>
</dbReference>
<gene>
    <name evidence="2" type="ORF">C5Y98_14875</name>
</gene>
<sequence>MPAASTHAPQTAAYIRNVLRVFLRLGIGMIRSGIHIVAICWLLTALGCGEVPMQFRDVENLPKPTDPAEFDLGSFDITIPQDNTNSTIMLDFHAYVILPKYQIEPFQAEFDLKQHRVRNGIILNIREFSRSQLNEPELESVRNAIAKGVSDAIAEPKINAVGFYHFRFLEE</sequence>
<evidence type="ECO:0000313" key="2">
    <source>
        <dbReference type="EMBL" id="PQO35228.1"/>
    </source>
</evidence>
<accession>A0A2S8FSS0</accession>